<keyword evidence="3" id="KW-0812">Transmembrane</keyword>
<sequence length="643" mass="70057">MFGRSILELTGRRSIWRFPGQLNPQRIHPFVLSSNRFSTSSQQNGPGKPDGRKSSSPAIVLGSAVVAGAALFAYQSGYLDKFAGKHQQPSSSTSNFSVDHRDAKETPYLGEKFAIPISKEPDKVSHTDENVVQKFETQTDITQAEAGQKIETRADLPHVVNEQKVESPLDISPSETTHRVEIQMDVPDSETPNNGQGKNQSDVKLVSDVITKDGRTNLQVKHELESSHSLNAEGSLGVESPASKATTEPNEGLQFTQQQIESAHGKGTEVANLLDAYHLTGKAEESSAAEGAGEQALVTAIGESDDGSVMVDGKFVVNFLQAIHAAEKRQAELDALAFTEEKRALKDKYEKKLRDLRARELMRAEEAAILDKEIKRERVKAAAAIRALQEKMEEKLRVELEQKDTEAEMKQTKFQELAKAELVAALASEKAAQIEKMAEANLNIDALCMAFFARSEEARQIHSVHKLALGALALEDALTKGLPIQQELDALNPYLEELDKDSLLCLVLSSLPEEARQNGADTLLQLNQKFGALKGTLRHYILIPPGGGGGGILAHALAQIASWLRIKQVEPVSDGIESVIGRVESFLAEGKLAEAADALQDGVRGSQAEEIAGEWVRRARNRAITEQALTVLQSYATSISLTQ</sequence>
<reference evidence="10" key="1">
    <citation type="submission" date="2018-02" db="EMBL/GenBank/DDBJ databases">
        <title>Rhizophora mucronata_Transcriptome.</title>
        <authorList>
            <person name="Meera S.P."/>
            <person name="Sreeshan A."/>
            <person name="Augustine A."/>
        </authorList>
    </citation>
    <scope>NUCLEOTIDE SEQUENCE</scope>
    <source>
        <tissue evidence="10">Leaf</tissue>
    </source>
</reference>
<feature type="compositionally biased region" description="Polar residues" evidence="9">
    <location>
        <begin position="243"/>
        <end position="253"/>
    </location>
</feature>
<feature type="region of interest" description="Disordered" evidence="9">
    <location>
        <begin position="222"/>
        <end position="253"/>
    </location>
</feature>
<feature type="region of interest" description="Disordered" evidence="9">
    <location>
        <begin position="157"/>
        <end position="176"/>
    </location>
</feature>
<dbReference type="GO" id="GO:0042407">
    <property type="term" value="P:cristae formation"/>
    <property type="evidence" value="ECO:0007669"/>
    <property type="project" value="TreeGrafter"/>
</dbReference>
<feature type="compositionally biased region" description="Basic and acidic residues" evidence="9">
    <location>
        <begin position="157"/>
        <end position="167"/>
    </location>
</feature>
<evidence type="ECO:0000256" key="8">
    <source>
        <dbReference type="SAM" id="Coils"/>
    </source>
</evidence>
<evidence type="ECO:0000256" key="9">
    <source>
        <dbReference type="SAM" id="MobiDB-lite"/>
    </source>
</evidence>
<evidence type="ECO:0000256" key="4">
    <source>
        <dbReference type="ARBA" id="ARBA00022792"/>
    </source>
</evidence>
<feature type="compositionally biased region" description="Polar residues" evidence="9">
    <location>
        <begin position="190"/>
        <end position="202"/>
    </location>
</feature>
<evidence type="ECO:0000256" key="2">
    <source>
        <dbReference type="ARBA" id="ARBA00010877"/>
    </source>
</evidence>
<dbReference type="EMBL" id="GGEC01014508">
    <property type="protein sequence ID" value="MBW94991.1"/>
    <property type="molecule type" value="Transcribed_RNA"/>
</dbReference>
<dbReference type="PANTHER" id="PTHR15415:SF7">
    <property type="entry name" value="MICOS COMPLEX SUBUNIT MIC60"/>
    <property type="match status" value="1"/>
</dbReference>
<dbReference type="AlphaFoldDB" id="A0A2P2JNF7"/>
<dbReference type="PANTHER" id="PTHR15415">
    <property type="entry name" value="MITOFILIN"/>
    <property type="match status" value="1"/>
</dbReference>
<comment type="subcellular location">
    <subcellularLocation>
        <location evidence="1">Mitochondrion inner membrane</location>
    </subcellularLocation>
</comment>
<dbReference type="InterPro" id="IPR019133">
    <property type="entry name" value="MIC60"/>
</dbReference>
<dbReference type="GO" id="GO:0061617">
    <property type="term" value="C:MICOS complex"/>
    <property type="evidence" value="ECO:0007669"/>
    <property type="project" value="TreeGrafter"/>
</dbReference>
<protein>
    <submittedName>
        <fullName evidence="10">Uncharacterized protein LOC8265618</fullName>
    </submittedName>
</protein>
<keyword evidence="4" id="KW-0999">Mitochondrion inner membrane</keyword>
<proteinExistence type="inferred from homology"/>
<keyword evidence="8" id="KW-0175">Coiled coil</keyword>
<accession>A0A2P2JNF7</accession>
<comment type="similarity">
    <text evidence="2">Belongs to the MICOS complex subunit Mic60 family.</text>
</comment>
<feature type="region of interest" description="Disordered" evidence="9">
    <location>
        <begin position="185"/>
        <end position="204"/>
    </location>
</feature>
<keyword evidence="5" id="KW-1133">Transmembrane helix</keyword>
<evidence type="ECO:0000256" key="6">
    <source>
        <dbReference type="ARBA" id="ARBA00023128"/>
    </source>
</evidence>
<keyword evidence="7" id="KW-0472">Membrane</keyword>
<feature type="coiled-coil region" evidence="8">
    <location>
        <begin position="328"/>
        <end position="359"/>
    </location>
</feature>
<dbReference type="Pfam" id="PF09731">
    <property type="entry name" value="Mitofilin"/>
    <property type="match status" value="1"/>
</dbReference>
<name>A0A2P2JNF7_RHIMU</name>
<feature type="compositionally biased region" description="Polar residues" evidence="9">
    <location>
        <begin position="36"/>
        <end position="45"/>
    </location>
</feature>
<evidence type="ECO:0000256" key="1">
    <source>
        <dbReference type="ARBA" id="ARBA00004273"/>
    </source>
</evidence>
<evidence type="ECO:0000256" key="5">
    <source>
        <dbReference type="ARBA" id="ARBA00022989"/>
    </source>
</evidence>
<evidence type="ECO:0000256" key="7">
    <source>
        <dbReference type="ARBA" id="ARBA00023136"/>
    </source>
</evidence>
<evidence type="ECO:0000313" key="10">
    <source>
        <dbReference type="EMBL" id="MBW94991.1"/>
    </source>
</evidence>
<organism evidence="10">
    <name type="scientific">Rhizophora mucronata</name>
    <name type="common">Asiatic mangrove</name>
    <dbReference type="NCBI Taxonomy" id="61149"/>
    <lineage>
        <taxon>Eukaryota</taxon>
        <taxon>Viridiplantae</taxon>
        <taxon>Streptophyta</taxon>
        <taxon>Embryophyta</taxon>
        <taxon>Tracheophyta</taxon>
        <taxon>Spermatophyta</taxon>
        <taxon>Magnoliopsida</taxon>
        <taxon>eudicotyledons</taxon>
        <taxon>Gunneridae</taxon>
        <taxon>Pentapetalae</taxon>
        <taxon>rosids</taxon>
        <taxon>fabids</taxon>
        <taxon>Malpighiales</taxon>
        <taxon>Rhizophoraceae</taxon>
        <taxon>Rhizophora</taxon>
    </lineage>
</organism>
<keyword evidence="6" id="KW-0496">Mitochondrion</keyword>
<evidence type="ECO:0000256" key="3">
    <source>
        <dbReference type="ARBA" id="ARBA00022692"/>
    </source>
</evidence>
<feature type="region of interest" description="Disordered" evidence="9">
    <location>
        <begin position="36"/>
        <end position="55"/>
    </location>
</feature>